<reference evidence="1" key="1">
    <citation type="journal article" date="2016" name="Front. Microbiol.">
        <title>Genome Sequence of the Piezophilic, Mesophilic Sulfate-Reducing Bacterium Desulfovibrio indicus J2T.</title>
        <authorList>
            <person name="Cao J."/>
            <person name="Maignien L."/>
            <person name="Shao Z."/>
            <person name="Alain K."/>
            <person name="Jebbar M."/>
        </authorList>
    </citation>
    <scope>NUCLEOTIDE SEQUENCE</scope>
    <source>
        <strain evidence="1">DSM 16372</strain>
    </source>
</reference>
<reference evidence="1" key="2">
    <citation type="submission" date="2021-08" db="EMBL/GenBank/DDBJ databases">
        <authorList>
            <person name="Tani A."/>
            <person name="Ola A."/>
            <person name="Ogura Y."/>
            <person name="Katsura K."/>
            <person name="Hayashi T."/>
        </authorList>
    </citation>
    <scope>NUCLEOTIDE SEQUENCE</scope>
    <source>
        <strain evidence="1">DSM 16372</strain>
    </source>
</reference>
<comment type="caution">
    <text evidence="1">The sequence shown here is derived from an EMBL/GenBank/DDBJ whole genome shotgun (WGS) entry which is preliminary data.</text>
</comment>
<dbReference type="RefSeq" id="WP_066920428.1">
    <property type="nucleotide sequence ID" value="NZ_BPQO01000006.1"/>
</dbReference>
<proteinExistence type="predicted"/>
<organism evidence="1 2">
    <name type="scientific">Methylobacterium hispanicum</name>
    <dbReference type="NCBI Taxonomy" id="270350"/>
    <lineage>
        <taxon>Bacteria</taxon>
        <taxon>Pseudomonadati</taxon>
        <taxon>Pseudomonadota</taxon>
        <taxon>Alphaproteobacteria</taxon>
        <taxon>Hyphomicrobiales</taxon>
        <taxon>Methylobacteriaceae</taxon>
        <taxon>Methylobacterium</taxon>
    </lineage>
</organism>
<dbReference type="Pfam" id="PF05489">
    <property type="entry name" value="Phage_tail_X"/>
    <property type="match status" value="1"/>
</dbReference>
<gene>
    <name evidence="1" type="ORF">BHAOGJBA_1680</name>
</gene>
<evidence type="ECO:0008006" key="3">
    <source>
        <dbReference type="Google" id="ProtNLM"/>
    </source>
</evidence>
<sequence length="77" mass="8361">MPTTIRVAGEKVTLDLLLWRHGKRRGATSARLAETLALNPGLAAFGPYIPVGTPVLIPDLPPERERRLSVTAVSLFD</sequence>
<dbReference type="AlphaFoldDB" id="A0AAV4ZJ03"/>
<keyword evidence="2" id="KW-1185">Reference proteome</keyword>
<evidence type="ECO:0000313" key="2">
    <source>
        <dbReference type="Proteomes" id="UP001055247"/>
    </source>
</evidence>
<name>A0AAV4ZJ03_9HYPH</name>
<dbReference type="Proteomes" id="UP001055247">
    <property type="component" value="Unassembled WGS sequence"/>
</dbReference>
<dbReference type="InterPro" id="IPR008861">
    <property type="entry name" value="GpX-like"/>
</dbReference>
<evidence type="ECO:0000313" key="1">
    <source>
        <dbReference type="EMBL" id="GJD88167.1"/>
    </source>
</evidence>
<accession>A0AAV4ZJ03</accession>
<protein>
    <recommendedName>
        <fullName evidence="3">Phage tail protein</fullName>
    </recommendedName>
</protein>
<dbReference type="EMBL" id="BPQO01000006">
    <property type="protein sequence ID" value="GJD88167.1"/>
    <property type="molecule type" value="Genomic_DNA"/>
</dbReference>